<dbReference type="HOGENOM" id="CLU_041111_0_0_5"/>
<protein>
    <submittedName>
        <fullName evidence="3">Replication primase</fullName>
    </submittedName>
</protein>
<dbReference type="Pfam" id="PF18818">
    <property type="entry name" value="MPTase-PolyVal"/>
    <property type="match status" value="1"/>
</dbReference>
<dbReference type="InterPro" id="IPR041459">
    <property type="entry name" value="MPTase-PolyVal"/>
</dbReference>
<dbReference type="EMBL" id="CP000747">
    <property type="protein sequence ID" value="ACG77910.1"/>
    <property type="molecule type" value="Genomic_DNA"/>
</dbReference>
<keyword evidence="4" id="KW-1185">Reference proteome</keyword>
<dbReference type="STRING" id="450851.PHZ_c1499"/>
<proteinExistence type="predicted"/>
<dbReference type="InterPro" id="IPR017113">
    <property type="entry name" value="Antirestriction_ArdC"/>
</dbReference>
<dbReference type="RefSeq" id="WP_012522053.1">
    <property type="nucleotide sequence ID" value="NC_011144.1"/>
</dbReference>
<sequence>MPSHRADIYARITGEIVAAIEAGAGEFRMPWHHDGAATSRPVNVASSRPYRGVNILALWIAAREAGYPSGLWGTYRQWLALGAQVRKGEHATSIVLWKTLRPAGGDEGDEPEAPGGRTRMFARGYAVFNLAQVDGYAPAASPQLPESERLAHAEAFWSRLGIVTVYGGSEAYYLPSKDTVFMPPFSAFHDAGAHYSTLYHEGVHATAARHRCNRDLSGRFGSEAYAMEEVVADLGSALILADLGIAVHPRPDHAAYIASWLKVLKNDTSAIFTAASKAQAAADWMHAQQPAAQADVAA</sequence>
<feature type="domain" description="Polyvalent protein metallopeptidase" evidence="2">
    <location>
        <begin position="152"/>
        <end position="277"/>
    </location>
</feature>
<dbReference type="eggNOG" id="COG4227">
    <property type="taxonomic scope" value="Bacteria"/>
</dbReference>
<dbReference type="OrthoDB" id="9792687at2"/>
<evidence type="ECO:0000313" key="4">
    <source>
        <dbReference type="Proteomes" id="UP000001868"/>
    </source>
</evidence>
<dbReference type="AlphaFoldDB" id="B4RAA3"/>
<dbReference type="InterPro" id="IPR013610">
    <property type="entry name" value="ArdC_N"/>
</dbReference>
<name>B4RAA3_PHEZH</name>
<organism evidence="3 4">
    <name type="scientific">Phenylobacterium zucineum (strain HLK1)</name>
    <dbReference type="NCBI Taxonomy" id="450851"/>
    <lineage>
        <taxon>Bacteria</taxon>
        <taxon>Pseudomonadati</taxon>
        <taxon>Pseudomonadota</taxon>
        <taxon>Alphaproteobacteria</taxon>
        <taxon>Caulobacterales</taxon>
        <taxon>Caulobacteraceae</taxon>
        <taxon>Phenylobacterium</taxon>
    </lineage>
</organism>
<dbReference type="Pfam" id="PF08401">
    <property type="entry name" value="ArdcN"/>
    <property type="match status" value="1"/>
</dbReference>
<dbReference type="KEGG" id="pzu:PHZ_c1499"/>
<gene>
    <name evidence="3" type="ordered locus">PHZ_c1499</name>
</gene>
<reference evidence="3 4" key="1">
    <citation type="journal article" date="2008" name="BMC Genomics">
        <title>Complete genome of Phenylobacterium zucineum - a novel facultative intracellular bacterium isolated from human erythroleukemia cell line K562.</title>
        <authorList>
            <person name="Luo Y."/>
            <person name="Xu X."/>
            <person name="Ding Z."/>
            <person name="Liu Z."/>
            <person name="Zhang B."/>
            <person name="Yan Z."/>
            <person name="Sun J."/>
            <person name="Hu S."/>
            <person name="Hu X."/>
        </authorList>
    </citation>
    <scope>NUCLEOTIDE SEQUENCE [LARGE SCALE GENOMIC DNA]</scope>
    <source>
        <strain evidence="3 4">HLK1</strain>
    </source>
</reference>
<dbReference type="PIRSF" id="PIRSF037112">
    <property type="entry name" value="Antirestriction_ArdC"/>
    <property type="match status" value="1"/>
</dbReference>
<evidence type="ECO:0000259" key="1">
    <source>
        <dbReference type="Pfam" id="PF08401"/>
    </source>
</evidence>
<evidence type="ECO:0000259" key="2">
    <source>
        <dbReference type="Pfam" id="PF18818"/>
    </source>
</evidence>
<evidence type="ECO:0000313" key="3">
    <source>
        <dbReference type="EMBL" id="ACG77910.1"/>
    </source>
</evidence>
<feature type="domain" description="N-terminal" evidence="1">
    <location>
        <begin position="7"/>
        <end position="128"/>
    </location>
</feature>
<accession>B4RAA3</accession>
<dbReference type="Proteomes" id="UP000001868">
    <property type="component" value="Chromosome"/>
</dbReference>
<dbReference type="GO" id="GO:0003697">
    <property type="term" value="F:single-stranded DNA binding"/>
    <property type="evidence" value="ECO:0007669"/>
    <property type="project" value="InterPro"/>
</dbReference>